<keyword evidence="2" id="KW-1185">Reference proteome</keyword>
<reference evidence="1" key="2">
    <citation type="submission" date="2020-09" db="EMBL/GenBank/DDBJ databases">
        <authorList>
            <person name="Sun Q."/>
            <person name="Ohkuma M."/>
        </authorList>
    </citation>
    <scope>NUCLEOTIDE SEQUENCE</scope>
    <source>
        <strain evidence="1">JCM 4790</strain>
    </source>
</reference>
<dbReference type="AlphaFoldDB" id="A0A918NE09"/>
<dbReference type="Proteomes" id="UP000619244">
    <property type="component" value="Unassembled WGS sequence"/>
</dbReference>
<dbReference type="EMBL" id="BMVU01000005">
    <property type="protein sequence ID" value="GGX65562.1"/>
    <property type="molecule type" value="Genomic_DNA"/>
</dbReference>
<gene>
    <name evidence="1" type="ORF">GCM10010358_19920</name>
</gene>
<dbReference type="RefSeq" id="WP_229919218.1">
    <property type="nucleotide sequence ID" value="NZ_BMVU01000005.1"/>
</dbReference>
<dbReference type="InterPro" id="IPR025851">
    <property type="entry name" value="SUKH-4"/>
</dbReference>
<sequence>MSTIHAEAGTVTLDRHAPYRPVPDVYDAPRRPVPYGFGYGEGAGAFAYARTDAVVRAGADAGCRSAGPFARVAEPGAGLVLKFPSRLLEREFGAGRIMRFEDVDFPSALTHGPTRRFLREHGLPEEAGVFRLGTDMPLPTLAEHYDGAGDGEAWLPEEELPAGAGRLIRLGGLAGGRDLLLDGTTGTVLVWRPADPAPRPFRADVSALAFTLCLLHRERRS</sequence>
<proteinExistence type="predicted"/>
<comment type="caution">
    <text evidence="1">The sequence shown here is derived from an EMBL/GenBank/DDBJ whole genome shotgun (WGS) entry which is preliminary data.</text>
</comment>
<organism evidence="1 2">
    <name type="scientific">Streptomyces minutiscleroticus</name>
    <dbReference type="NCBI Taxonomy" id="68238"/>
    <lineage>
        <taxon>Bacteria</taxon>
        <taxon>Bacillati</taxon>
        <taxon>Actinomycetota</taxon>
        <taxon>Actinomycetes</taxon>
        <taxon>Kitasatosporales</taxon>
        <taxon>Streptomycetaceae</taxon>
        <taxon>Streptomyces</taxon>
    </lineage>
</organism>
<evidence type="ECO:0000313" key="1">
    <source>
        <dbReference type="EMBL" id="GGX65562.1"/>
    </source>
</evidence>
<dbReference type="Pfam" id="PF14435">
    <property type="entry name" value="SUKH-4"/>
    <property type="match status" value="1"/>
</dbReference>
<reference evidence="1" key="1">
    <citation type="journal article" date="2014" name="Int. J. Syst. Evol. Microbiol.">
        <title>Complete genome sequence of Corynebacterium casei LMG S-19264T (=DSM 44701T), isolated from a smear-ripened cheese.</title>
        <authorList>
            <consortium name="US DOE Joint Genome Institute (JGI-PGF)"/>
            <person name="Walter F."/>
            <person name="Albersmeier A."/>
            <person name="Kalinowski J."/>
            <person name="Ruckert C."/>
        </authorList>
    </citation>
    <scope>NUCLEOTIDE SEQUENCE</scope>
    <source>
        <strain evidence="1">JCM 4790</strain>
    </source>
</reference>
<accession>A0A918NE09</accession>
<name>A0A918NE09_9ACTN</name>
<protein>
    <submittedName>
        <fullName evidence="1">Uncharacterized protein</fullName>
    </submittedName>
</protein>
<evidence type="ECO:0000313" key="2">
    <source>
        <dbReference type="Proteomes" id="UP000619244"/>
    </source>
</evidence>